<dbReference type="SUPFAM" id="SSF88659">
    <property type="entry name" value="Sigma3 and sigma4 domains of RNA polymerase sigma factors"/>
    <property type="match status" value="1"/>
</dbReference>
<dbReference type="Pfam" id="PF04542">
    <property type="entry name" value="Sigma70_r2"/>
    <property type="match status" value="1"/>
</dbReference>
<dbReference type="GO" id="GO:0000428">
    <property type="term" value="C:DNA-directed RNA polymerase complex"/>
    <property type="evidence" value="ECO:0007669"/>
    <property type="project" value="UniProtKB-KW"/>
</dbReference>
<dbReference type="InterPro" id="IPR013324">
    <property type="entry name" value="RNA_pol_sigma_r3/r4-like"/>
</dbReference>
<evidence type="ECO:0000256" key="1">
    <source>
        <dbReference type="ARBA" id="ARBA00010641"/>
    </source>
</evidence>
<dbReference type="NCBIfam" id="TIGR02985">
    <property type="entry name" value="Sig70_bacteroi1"/>
    <property type="match status" value="1"/>
</dbReference>
<dbReference type="InterPro" id="IPR014284">
    <property type="entry name" value="RNA_pol_sigma-70_dom"/>
</dbReference>
<keyword evidence="2" id="KW-0805">Transcription regulation</keyword>
<evidence type="ECO:0000313" key="7">
    <source>
        <dbReference type="EMBL" id="GGH69568.1"/>
    </source>
</evidence>
<accession>A0A917J1K5</accession>
<proteinExistence type="inferred from homology"/>
<evidence type="ECO:0000256" key="4">
    <source>
        <dbReference type="ARBA" id="ARBA00023163"/>
    </source>
</evidence>
<dbReference type="InterPro" id="IPR036388">
    <property type="entry name" value="WH-like_DNA-bd_sf"/>
</dbReference>
<dbReference type="InterPro" id="IPR013325">
    <property type="entry name" value="RNA_pol_sigma_r2"/>
</dbReference>
<dbReference type="NCBIfam" id="TIGR02937">
    <property type="entry name" value="sigma70-ECF"/>
    <property type="match status" value="1"/>
</dbReference>
<evidence type="ECO:0000313" key="8">
    <source>
        <dbReference type="Proteomes" id="UP000627292"/>
    </source>
</evidence>
<dbReference type="RefSeq" id="WP_188953064.1">
    <property type="nucleotide sequence ID" value="NZ_BMIB01000003.1"/>
</dbReference>
<comment type="similarity">
    <text evidence="1">Belongs to the sigma-70 factor family. ECF subfamily.</text>
</comment>
<dbReference type="Gene3D" id="1.10.10.10">
    <property type="entry name" value="Winged helix-like DNA-binding domain superfamily/Winged helix DNA-binding domain"/>
    <property type="match status" value="1"/>
</dbReference>
<dbReference type="InterPro" id="IPR007627">
    <property type="entry name" value="RNA_pol_sigma70_r2"/>
</dbReference>
<dbReference type="PANTHER" id="PTHR43133:SF46">
    <property type="entry name" value="RNA POLYMERASE SIGMA-70 FACTOR ECF SUBFAMILY"/>
    <property type="match status" value="1"/>
</dbReference>
<dbReference type="SUPFAM" id="SSF88946">
    <property type="entry name" value="Sigma2 domain of RNA polymerase sigma factors"/>
    <property type="match status" value="1"/>
</dbReference>
<evidence type="ECO:0000256" key="3">
    <source>
        <dbReference type="ARBA" id="ARBA00023082"/>
    </source>
</evidence>
<dbReference type="GO" id="GO:0003677">
    <property type="term" value="F:DNA binding"/>
    <property type="evidence" value="ECO:0007669"/>
    <property type="project" value="InterPro"/>
</dbReference>
<dbReference type="Gene3D" id="1.10.1740.10">
    <property type="match status" value="1"/>
</dbReference>
<keyword evidence="4" id="KW-0804">Transcription</keyword>
<dbReference type="PANTHER" id="PTHR43133">
    <property type="entry name" value="RNA POLYMERASE ECF-TYPE SIGMA FACTO"/>
    <property type="match status" value="1"/>
</dbReference>
<keyword evidence="8" id="KW-1185">Reference proteome</keyword>
<feature type="domain" description="RNA polymerase sigma-70 region 2" evidence="5">
    <location>
        <begin position="28"/>
        <end position="94"/>
    </location>
</feature>
<dbReference type="AlphaFoldDB" id="A0A917J1K5"/>
<sequence length="195" mass="23167">MAQLLQEYTDQELLHACCQNNIQAYNILFDRYFKRLYGFLLSLLKDRETAQELAMDVMLRIWQKRDTIVAQTELTPYLFRSAKNALYNHLRRNQLLTLSLENLSEAEEPGFTDADNNVLRKELYTQYEHKLQGLSQQRRQVFHLSRVENLTYDEIADRMSLSVHTVRNHMNASLRYFRENMVDMNGALLLLFLLQ</sequence>
<dbReference type="InterPro" id="IPR039425">
    <property type="entry name" value="RNA_pol_sigma-70-like"/>
</dbReference>
<evidence type="ECO:0000259" key="6">
    <source>
        <dbReference type="Pfam" id="PF08281"/>
    </source>
</evidence>
<dbReference type="InterPro" id="IPR013249">
    <property type="entry name" value="RNA_pol_sigma70_r4_t2"/>
</dbReference>
<reference evidence="7" key="1">
    <citation type="journal article" date="2014" name="Int. J. Syst. Evol. Microbiol.">
        <title>Complete genome sequence of Corynebacterium casei LMG S-19264T (=DSM 44701T), isolated from a smear-ripened cheese.</title>
        <authorList>
            <consortium name="US DOE Joint Genome Institute (JGI-PGF)"/>
            <person name="Walter F."/>
            <person name="Albersmeier A."/>
            <person name="Kalinowski J."/>
            <person name="Ruckert C."/>
        </authorList>
    </citation>
    <scope>NUCLEOTIDE SEQUENCE</scope>
    <source>
        <strain evidence="7">CGMCC 1.15290</strain>
    </source>
</reference>
<dbReference type="InterPro" id="IPR014327">
    <property type="entry name" value="RNA_pol_sigma70_bacteroid"/>
</dbReference>
<evidence type="ECO:0000259" key="5">
    <source>
        <dbReference type="Pfam" id="PF04542"/>
    </source>
</evidence>
<dbReference type="Pfam" id="PF08281">
    <property type="entry name" value="Sigma70_r4_2"/>
    <property type="match status" value="1"/>
</dbReference>
<organism evidence="7 8">
    <name type="scientific">Filimonas zeae</name>
    <dbReference type="NCBI Taxonomy" id="1737353"/>
    <lineage>
        <taxon>Bacteria</taxon>
        <taxon>Pseudomonadati</taxon>
        <taxon>Bacteroidota</taxon>
        <taxon>Chitinophagia</taxon>
        <taxon>Chitinophagales</taxon>
        <taxon>Chitinophagaceae</taxon>
        <taxon>Filimonas</taxon>
    </lineage>
</organism>
<dbReference type="GO" id="GO:0006352">
    <property type="term" value="P:DNA-templated transcription initiation"/>
    <property type="evidence" value="ECO:0007669"/>
    <property type="project" value="InterPro"/>
</dbReference>
<keyword evidence="7" id="KW-0240">DNA-directed RNA polymerase</keyword>
<evidence type="ECO:0000256" key="2">
    <source>
        <dbReference type="ARBA" id="ARBA00023015"/>
    </source>
</evidence>
<keyword evidence="3" id="KW-0731">Sigma factor</keyword>
<dbReference type="EMBL" id="BMIB01000003">
    <property type="protein sequence ID" value="GGH69568.1"/>
    <property type="molecule type" value="Genomic_DNA"/>
</dbReference>
<dbReference type="Proteomes" id="UP000627292">
    <property type="component" value="Unassembled WGS sequence"/>
</dbReference>
<reference evidence="7" key="2">
    <citation type="submission" date="2020-09" db="EMBL/GenBank/DDBJ databases">
        <authorList>
            <person name="Sun Q."/>
            <person name="Zhou Y."/>
        </authorList>
    </citation>
    <scope>NUCLEOTIDE SEQUENCE</scope>
    <source>
        <strain evidence="7">CGMCC 1.15290</strain>
    </source>
</reference>
<comment type="caution">
    <text evidence="7">The sequence shown here is derived from an EMBL/GenBank/DDBJ whole genome shotgun (WGS) entry which is preliminary data.</text>
</comment>
<dbReference type="GO" id="GO:0016987">
    <property type="term" value="F:sigma factor activity"/>
    <property type="evidence" value="ECO:0007669"/>
    <property type="project" value="UniProtKB-KW"/>
</dbReference>
<gene>
    <name evidence="7" type="ORF">GCM10011379_27000</name>
</gene>
<feature type="domain" description="RNA polymerase sigma factor 70 region 4 type 2" evidence="6">
    <location>
        <begin position="127"/>
        <end position="171"/>
    </location>
</feature>
<name>A0A917J1K5_9BACT</name>
<protein>
    <submittedName>
        <fullName evidence="7">DNA-directed RNA polymerase sigma-70 factor</fullName>
    </submittedName>
</protein>